<evidence type="ECO:0000313" key="6">
    <source>
        <dbReference type="Proteomes" id="UP000256999"/>
    </source>
</evidence>
<dbReference type="Proteomes" id="UP000256999">
    <property type="component" value="Unassembled WGS sequence"/>
</dbReference>
<dbReference type="AlphaFoldDB" id="A0A3E0UF26"/>
<dbReference type="GO" id="GO:0002143">
    <property type="term" value="P:tRNA wobble position uridine thiolation"/>
    <property type="evidence" value="ECO:0007669"/>
    <property type="project" value="TreeGrafter"/>
</dbReference>
<dbReference type="GO" id="GO:1990228">
    <property type="term" value="C:sulfurtransferase complex"/>
    <property type="evidence" value="ECO:0007669"/>
    <property type="project" value="TreeGrafter"/>
</dbReference>
<evidence type="ECO:0000313" key="5">
    <source>
        <dbReference type="EMBL" id="REL35621.1"/>
    </source>
</evidence>
<dbReference type="PANTHER" id="PTHR34874:SF3">
    <property type="entry name" value="SULFURTRANSFERASE TUSD"/>
    <property type="match status" value="1"/>
</dbReference>
<dbReference type="PANTHER" id="PTHR34874">
    <property type="entry name" value="PROTEIN YCHN"/>
    <property type="match status" value="1"/>
</dbReference>
<dbReference type="InterPro" id="IPR017463">
    <property type="entry name" value="Sulphur_relay_TusD/DsrE"/>
</dbReference>
<sequence>MRKSVSVYTLVVTTPPHQNNTATVIEFAESILTAGHQINGIFFYQDGVLNASTLTSIPNDEFQAPAAFVKLHNDHQVALHLCITAGEKRGLTDQDGVININPAFTVSGLGEMVELTSTADKVIQL</sequence>
<name>A0A3E0UF26_9GAMM</name>
<dbReference type="GO" id="GO:0097163">
    <property type="term" value="F:sulfur carrier activity"/>
    <property type="evidence" value="ECO:0007669"/>
    <property type="project" value="TreeGrafter"/>
</dbReference>
<accession>A0A3E0UF26</accession>
<dbReference type="NCBIfam" id="NF001237">
    <property type="entry name" value="PRK00207.1"/>
    <property type="match status" value="1"/>
</dbReference>
<dbReference type="EMBL" id="QUOV01000001">
    <property type="protein sequence ID" value="REL35621.1"/>
    <property type="molecule type" value="Genomic_DNA"/>
</dbReference>
<dbReference type="InterPro" id="IPR003787">
    <property type="entry name" value="Sulphur_relay_DsrE/F-like"/>
</dbReference>
<organism evidence="5 6">
    <name type="scientific">Thalassotalea euphylliae</name>
    <dbReference type="NCBI Taxonomy" id="1655234"/>
    <lineage>
        <taxon>Bacteria</taxon>
        <taxon>Pseudomonadati</taxon>
        <taxon>Pseudomonadota</taxon>
        <taxon>Gammaproteobacteria</taxon>
        <taxon>Alteromonadales</taxon>
        <taxon>Colwelliaceae</taxon>
        <taxon>Thalassotalea</taxon>
    </lineage>
</organism>
<dbReference type="Gene3D" id="3.40.1260.10">
    <property type="entry name" value="DsrEFH-like"/>
    <property type="match status" value="1"/>
</dbReference>
<evidence type="ECO:0000256" key="1">
    <source>
        <dbReference type="ARBA" id="ARBA00004496"/>
    </source>
</evidence>
<dbReference type="InterPro" id="IPR027396">
    <property type="entry name" value="DsrEFH-like"/>
</dbReference>
<evidence type="ECO:0000256" key="4">
    <source>
        <dbReference type="ARBA" id="ARBA00022679"/>
    </source>
</evidence>
<evidence type="ECO:0000256" key="2">
    <source>
        <dbReference type="ARBA" id="ARBA00007067"/>
    </source>
</evidence>
<dbReference type="OrthoDB" id="9787483at2"/>
<keyword evidence="3" id="KW-0963">Cytoplasm</keyword>
<dbReference type="NCBIfam" id="TIGR03012">
    <property type="entry name" value="sulf_tusD_dsrE"/>
    <property type="match status" value="1"/>
</dbReference>
<evidence type="ECO:0000256" key="3">
    <source>
        <dbReference type="ARBA" id="ARBA00022490"/>
    </source>
</evidence>
<comment type="caution">
    <text evidence="5">The sequence shown here is derived from an EMBL/GenBank/DDBJ whole genome shotgun (WGS) entry which is preliminary data.</text>
</comment>
<dbReference type="SUPFAM" id="SSF75169">
    <property type="entry name" value="DsrEFH-like"/>
    <property type="match status" value="1"/>
</dbReference>
<gene>
    <name evidence="5" type="primary">tusD</name>
    <name evidence="5" type="ORF">DXX92_09800</name>
</gene>
<dbReference type="Pfam" id="PF02635">
    <property type="entry name" value="DsrE"/>
    <property type="match status" value="1"/>
</dbReference>
<reference evidence="5 6" key="1">
    <citation type="submission" date="2018-08" db="EMBL/GenBank/DDBJ databases">
        <title>Thalassotalea euphylliae genome.</title>
        <authorList>
            <person name="Summers S."/>
            <person name="Rice S.A."/>
            <person name="Freckelton M.L."/>
            <person name="Nedved B.T."/>
            <person name="Hadfield M.G."/>
        </authorList>
    </citation>
    <scope>NUCLEOTIDE SEQUENCE [LARGE SCALE GENOMIC DNA]</scope>
    <source>
        <strain evidence="5 6">H2</strain>
    </source>
</reference>
<protein>
    <submittedName>
        <fullName evidence="5">Sulfurtransferase complex subunit TusD</fullName>
    </submittedName>
</protein>
<proteinExistence type="inferred from homology"/>
<keyword evidence="4 5" id="KW-0808">Transferase</keyword>
<dbReference type="GO" id="GO:0016783">
    <property type="term" value="F:sulfurtransferase activity"/>
    <property type="evidence" value="ECO:0007669"/>
    <property type="project" value="InterPro"/>
</dbReference>
<comment type="similarity">
    <text evidence="2">Belongs to the DsrE/TusD family.</text>
</comment>
<comment type="subcellular location">
    <subcellularLocation>
        <location evidence="1">Cytoplasm</location>
    </subcellularLocation>
</comment>